<dbReference type="EMBL" id="JPVN01000010">
    <property type="protein sequence ID" value="KGR78708.1"/>
    <property type="molecule type" value="Genomic_DNA"/>
</dbReference>
<dbReference type="InterPro" id="IPR000073">
    <property type="entry name" value="AB_hydrolase_1"/>
</dbReference>
<dbReference type="PANTHER" id="PTHR43798:SF33">
    <property type="entry name" value="HYDROLASE, PUTATIVE (AFU_ORTHOLOGUE AFUA_2G14860)-RELATED"/>
    <property type="match status" value="1"/>
</dbReference>
<dbReference type="SUPFAM" id="SSF53474">
    <property type="entry name" value="alpha/beta-Hydrolases"/>
    <property type="match status" value="1"/>
</dbReference>
<evidence type="ECO:0000259" key="1">
    <source>
        <dbReference type="Pfam" id="PF00561"/>
    </source>
</evidence>
<gene>
    <name evidence="2" type="ORF">CD29_10040</name>
</gene>
<keyword evidence="3" id="KW-1185">Reference proteome</keyword>
<dbReference type="Pfam" id="PF00561">
    <property type="entry name" value="Abhydrolase_1"/>
    <property type="match status" value="1"/>
</dbReference>
<dbReference type="eggNOG" id="COG2267">
    <property type="taxonomic scope" value="Bacteria"/>
</dbReference>
<evidence type="ECO:0000313" key="2">
    <source>
        <dbReference type="EMBL" id="KGR78708.1"/>
    </source>
</evidence>
<dbReference type="OrthoDB" id="6191536at2"/>
<proteinExistence type="predicted"/>
<dbReference type="Gene3D" id="3.40.50.1820">
    <property type="entry name" value="alpha/beta hydrolase"/>
    <property type="match status" value="1"/>
</dbReference>
<name>A0A0A3I7K3_9BACL</name>
<dbReference type="Proteomes" id="UP000030416">
    <property type="component" value="Unassembled WGS sequence"/>
</dbReference>
<dbReference type="RefSeq" id="WP_036185952.1">
    <property type="nucleotide sequence ID" value="NZ_AVDA01000010.1"/>
</dbReference>
<evidence type="ECO:0000313" key="3">
    <source>
        <dbReference type="Proteomes" id="UP000030416"/>
    </source>
</evidence>
<comment type="caution">
    <text evidence="2">The sequence shown here is derived from an EMBL/GenBank/DDBJ whole genome shotgun (WGS) entry which is preliminary data.</text>
</comment>
<dbReference type="STRING" id="1384049.CD29_10040"/>
<dbReference type="GO" id="GO:0016020">
    <property type="term" value="C:membrane"/>
    <property type="evidence" value="ECO:0007669"/>
    <property type="project" value="TreeGrafter"/>
</dbReference>
<dbReference type="InterPro" id="IPR050266">
    <property type="entry name" value="AB_hydrolase_sf"/>
</dbReference>
<feature type="domain" description="AB hydrolase-1" evidence="1">
    <location>
        <begin position="14"/>
        <end position="233"/>
    </location>
</feature>
<dbReference type="InterPro" id="IPR029058">
    <property type="entry name" value="AB_hydrolase_fold"/>
</dbReference>
<protein>
    <recommendedName>
        <fullName evidence="1">AB hydrolase-1 domain-containing protein</fullName>
    </recommendedName>
</protein>
<dbReference type="PANTHER" id="PTHR43798">
    <property type="entry name" value="MONOACYLGLYCEROL LIPASE"/>
    <property type="match status" value="1"/>
</dbReference>
<dbReference type="AlphaFoldDB" id="A0A0A3I7K3"/>
<organism evidence="2 3">
    <name type="scientific">Ureibacillus manganicus DSM 26584</name>
    <dbReference type="NCBI Taxonomy" id="1384049"/>
    <lineage>
        <taxon>Bacteria</taxon>
        <taxon>Bacillati</taxon>
        <taxon>Bacillota</taxon>
        <taxon>Bacilli</taxon>
        <taxon>Bacillales</taxon>
        <taxon>Caryophanaceae</taxon>
        <taxon>Ureibacillus</taxon>
    </lineage>
</organism>
<sequence>MLNYLDVGPKHGEIIVFIHGLGNRKETWFPQLILSEKYRLILVELRGHGQSDKNENLNVETFAKDILEVLDYLNIEKSHFCGLSLGGLVVQEIYKQQKHRVKSMILSNTTFYIPNFLGIYQLEKYKRLINRIGYGEFQKRSINACFYQLQDETLQSMSKEAFLIREDTFLKSTSAAFGRNYAFTLFSVDVPTTIISSLEDRIVTFHHSMLMKSFVRDSSLVVLKNTGHLSNIEQADTYNKTVDQHVQSVIQNSYKHRKRVIFS</sequence>
<reference evidence="2 3" key="1">
    <citation type="submission" date="2014-02" db="EMBL/GenBank/DDBJ databases">
        <title>Draft genome sequence of Lysinibacillus manganicus DSM 26584T.</title>
        <authorList>
            <person name="Zhang F."/>
            <person name="Wang G."/>
            <person name="Zhang L."/>
        </authorList>
    </citation>
    <scope>NUCLEOTIDE SEQUENCE [LARGE SCALE GENOMIC DNA]</scope>
    <source>
        <strain evidence="2 3">DSM 26584</strain>
    </source>
</reference>
<accession>A0A0A3I7K3</accession>